<evidence type="ECO:0000256" key="1">
    <source>
        <dbReference type="ARBA" id="ARBA00023054"/>
    </source>
</evidence>
<accession>A0ABP1B5S0</accession>
<dbReference type="InterPro" id="IPR040265">
    <property type="entry name" value="CHUP1/IPGA1-like"/>
</dbReference>
<sequence length="435" mass="49136">MEQRLLEQTAKISDLDAQRKSLLAVEKKLEKDLDCARTQIRELQEQIHVEAEQSAAELMKLKQKISVLEAKEDESTKRESLLEKKLQSLRDLEIEVVELRRTNKELQHHKRELNIKLNETGGMLPPPPPPPQSRSPPGAPSPPPPPPPPPLGSLKVHEQNKAKMQRVPEVVQFYQSLMKRAARKESLSATSGAAKNPEARSNMIGEIANRSTHLLAIKADVETQKEFVEALASEVRSAAFTNMEDVVAFVRWLDEELSFLVDERAVLKHFDWPEGKADALREAAFEYQDLEKLQQKVAVFEDKSELPCEVALSRMLAAQEKMEKSVYTLLRGRDMTTTRYKEYGIPTQWMLDSGLVGQIKLGAVRIARLYMKRAASELDLLSATSEKEPLLEFLLLQGVQFAFRVHQFAGGFDAESMAAFEALRNRAHLGNNPKT</sequence>
<dbReference type="PANTHER" id="PTHR31342">
    <property type="entry name" value="PROTEIN CHUP1, CHLOROPLASTIC"/>
    <property type="match status" value="1"/>
</dbReference>
<evidence type="ECO:0000313" key="3">
    <source>
        <dbReference type="EMBL" id="CAK9870419.1"/>
    </source>
</evidence>
<name>A0ABP1B5S0_9BRYO</name>
<feature type="region of interest" description="Disordered" evidence="2">
    <location>
        <begin position="116"/>
        <end position="162"/>
    </location>
</feature>
<proteinExistence type="predicted"/>
<dbReference type="Proteomes" id="UP001497522">
    <property type="component" value="Chromosome 2"/>
</dbReference>
<organism evidence="3 4">
    <name type="scientific">Sphagnum jensenii</name>
    <dbReference type="NCBI Taxonomy" id="128206"/>
    <lineage>
        <taxon>Eukaryota</taxon>
        <taxon>Viridiplantae</taxon>
        <taxon>Streptophyta</taxon>
        <taxon>Embryophyta</taxon>
        <taxon>Bryophyta</taxon>
        <taxon>Sphagnophytina</taxon>
        <taxon>Sphagnopsida</taxon>
        <taxon>Sphagnales</taxon>
        <taxon>Sphagnaceae</taxon>
        <taxon>Sphagnum</taxon>
    </lineage>
</organism>
<dbReference type="PANTHER" id="PTHR31342:SF7">
    <property type="entry name" value="PROTEIN CHUP1, CHLOROPLASTIC"/>
    <property type="match status" value="1"/>
</dbReference>
<evidence type="ECO:0008006" key="5">
    <source>
        <dbReference type="Google" id="ProtNLM"/>
    </source>
</evidence>
<dbReference type="EMBL" id="OZ023703">
    <property type="protein sequence ID" value="CAK9870419.1"/>
    <property type="molecule type" value="Genomic_DNA"/>
</dbReference>
<protein>
    <recommendedName>
        <fullName evidence="5">Protein CHUP1, chloroplastic</fullName>
    </recommendedName>
</protein>
<keyword evidence="4" id="KW-1185">Reference proteome</keyword>
<dbReference type="SUPFAM" id="SSF101447">
    <property type="entry name" value="Formin homology 2 domain (FH2 domain)"/>
    <property type="match status" value="1"/>
</dbReference>
<reference evidence="3 4" key="1">
    <citation type="submission" date="2024-03" db="EMBL/GenBank/DDBJ databases">
        <authorList>
            <consortium name="ELIXIR-Norway"/>
            <consortium name="Elixir Norway"/>
        </authorList>
    </citation>
    <scope>NUCLEOTIDE SEQUENCE [LARGE SCALE GENOMIC DNA]</scope>
</reference>
<keyword evidence="1" id="KW-0175">Coiled coil</keyword>
<gene>
    <name evidence="3" type="ORF">CSSPJE1EN2_LOCUS13087</name>
</gene>
<evidence type="ECO:0000256" key="2">
    <source>
        <dbReference type="SAM" id="MobiDB-lite"/>
    </source>
</evidence>
<evidence type="ECO:0000313" key="4">
    <source>
        <dbReference type="Proteomes" id="UP001497522"/>
    </source>
</evidence>
<feature type="compositionally biased region" description="Pro residues" evidence="2">
    <location>
        <begin position="124"/>
        <end position="151"/>
    </location>
</feature>